<reference evidence="4 5" key="1">
    <citation type="journal article" date="2015" name="Int. J. Syst. Evol. Microbiol.">
        <title>Mariniphaga sediminis sp. nov., isolated from coastal sediment.</title>
        <authorList>
            <person name="Wang F.Q."/>
            <person name="Shen Q.Y."/>
            <person name="Chen G.J."/>
            <person name="Du Z.J."/>
        </authorList>
    </citation>
    <scope>NUCLEOTIDE SEQUENCE [LARGE SCALE GENOMIC DNA]</scope>
    <source>
        <strain evidence="4 5">SY21</strain>
    </source>
</reference>
<dbReference type="CDD" id="cd16894">
    <property type="entry name" value="MltD-like"/>
    <property type="match status" value="1"/>
</dbReference>
<dbReference type="Gene3D" id="1.10.530.10">
    <property type="match status" value="1"/>
</dbReference>
<evidence type="ECO:0000259" key="3">
    <source>
        <dbReference type="Pfam" id="PF01464"/>
    </source>
</evidence>
<dbReference type="PANTHER" id="PTHR37423:SF2">
    <property type="entry name" value="MEMBRANE-BOUND LYTIC MUREIN TRANSGLYCOSYLASE C"/>
    <property type="match status" value="1"/>
</dbReference>
<evidence type="ECO:0000256" key="1">
    <source>
        <dbReference type="ARBA" id="ARBA00007734"/>
    </source>
</evidence>
<dbReference type="InterPro" id="IPR008258">
    <property type="entry name" value="Transglycosylase_SLT_dom_1"/>
</dbReference>
<comment type="caution">
    <text evidence="4">The sequence shown here is derived from an EMBL/GenBank/DDBJ whole genome shotgun (WGS) entry which is preliminary data.</text>
</comment>
<accession>A0A399D8G2</accession>
<dbReference type="Proteomes" id="UP000266441">
    <property type="component" value="Unassembled WGS sequence"/>
</dbReference>
<evidence type="ECO:0000256" key="2">
    <source>
        <dbReference type="SAM" id="Phobius"/>
    </source>
</evidence>
<name>A0A399D8G2_9BACT</name>
<protein>
    <submittedName>
        <fullName evidence="4">Lytic transglycosylase domain-containing protein</fullName>
    </submittedName>
</protein>
<dbReference type="EMBL" id="QWET01000002">
    <property type="protein sequence ID" value="RIH66811.1"/>
    <property type="molecule type" value="Genomic_DNA"/>
</dbReference>
<dbReference type="RefSeq" id="WP_119348683.1">
    <property type="nucleotide sequence ID" value="NZ_QWET01000002.1"/>
</dbReference>
<evidence type="ECO:0000313" key="4">
    <source>
        <dbReference type="EMBL" id="RIH66811.1"/>
    </source>
</evidence>
<sequence length="307" mass="35304">MKQKKWWRIVVPFIVVACVGVIVLFSMGSSYEGESKTISTEAPTVFKSVKIPDSVSFAGEPVPLERFDIKESLDRELLVNSYFHSQTIRYIKLAPRYFPVIEPILKEKGVPDDFKYLAVAESGLNPRAVSYAGAVGFWQFLKGTARDYGLEVNEEVDERYHVEKATYAACDYLLDAYQKYESWAMVAASYNRGMNGVDRQVTRQKSDSYYDMLFGEETGRYVFRIIAFKLVLESPETYNFVVAEEEKYPLISSREVTISGRVEDFAEFAIAEGINYKLLKDFNPWLRENYLTNARNKQYTVKIPVLE</sequence>
<dbReference type="OrthoDB" id="9815002at2"/>
<dbReference type="InterPro" id="IPR023346">
    <property type="entry name" value="Lysozyme-like_dom_sf"/>
</dbReference>
<organism evidence="4 5">
    <name type="scientific">Mariniphaga sediminis</name>
    <dbReference type="NCBI Taxonomy" id="1628158"/>
    <lineage>
        <taxon>Bacteria</taxon>
        <taxon>Pseudomonadati</taxon>
        <taxon>Bacteroidota</taxon>
        <taxon>Bacteroidia</taxon>
        <taxon>Marinilabiliales</taxon>
        <taxon>Prolixibacteraceae</taxon>
        <taxon>Mariniphaga</taxon>
    </lineage>
</organism>
<dbReference type="PANTHER" id="PTHR37423">
    <property type="entry name" value="SOLUBLE LYTIC MUREIN TRANSGLYCOSYLASE-RELATED"/>
    <property type="match status" value="1"/>
</dbReference>
<dbReference type="AlphaFoldDB" id="A0A399D8G2"/>
<keyword evidence="2" id="KW-1133">Transmembrane helix</keyword>
<feature type="transmembrane region" description="Helical" evidence="2">
    <location>
        <begin position="6"/>
        <end position="27"/>
    </location>
</feature>
<dbReference type="Pfam" id="PF01464">
    <property type="entry name" value="SLT"/>
    <property type="match status" value="1"/>
</dbReference>
<evidence type="ECO:0000313" key="5">
    <source>
        <dbReference type="Proteomes" id="UP000266441"/>
    </source>
</evidence>
<keyword evidence="5" id="KW-1185">Reference proteome</keyword>
<comment type="similarity">
    <text evidence="1">Belongs to the transglycosylase Slt family.</text>
</comment>
<dbReference type="SUPFAM" id="SSF53955">
    <property type="entry name" value="Lysozyme-like"/>
    <property type="match status" value="1"/>
</dbReference>
<keyword evidence="2" id="KW-0812">Transmembrane</keyword>
<proteinExistence type="inferred from homology"/>
<feature type="domain" description="Transglycosylase SLT" evidence="3">
    <location>
        <begin position="105"/>
        <end position="209"/>
    </location>
</feature>
<gene>
    <name evidence="4" type="ORF">D1164_04275</name>
</gene>
<keyword evidence="2" id="KW-0472">Membrane</keyword>